<dbReference type="AlphaFoldDB" id="A0A9E2S8N1"/>
<dbReference type="RefSeq" id="WP_217792265.1">
    <property type="nucleotide sequence ID" value="NZ_JAHSPG010000012.1"/>
</dbReference>
<sequence length="240" mass="27092">MNRFILLFYLILFFSTTTYSQSKWWVGGAGSYSSYKNTGPKNPVYFRGETDAIQYHANQWNIGLSAEREITKNLFVQSGVQWTHFNLVARTWNQSSSGSSPIFFIMTVNNAQEVAYEATNQFYVSRNYITIPALLRFSMYQARHFGLYLKGGVNTSFAVSDSKASIEDSDIIIQDDLKSDYFRNSNIYVEGNSLLGLSFGNPKKSMSHFEGGLTIPITSNAGTNKLGVGYKLSYIFLIHI</sequence>
<evidence type="ECO:0008006" key="3">
    <source>
        <dbReference type="Google" id="ProtNLM"/>
    </source>
</evidence>
<name>A0A9E2S8N1_9BACT</name>
<protein>
    <recommendedName>
        <fullName evidence="3">PorT family protein</fullName>
    </recommendedName>
</protein>
<dbReference type="EMBL" id="JAHSPG010000012">
    <property type="protein sequence ID" value="MBV4358553.1"/>
    <property type="molecule type" value="Genomic_DNA"/>
</dbReference>
<dbReference type="Proteomes" id="UP000812270">
    <property type="component" value="Unassembled WGS sequence"/>
</dbReference>
<reference evidence="1" key="1">
    <citation type="submission" date="2021-06" db="EMBL/GenBank/DDBJ databases">
        <authorList>
            <person name="Huq M.A."/>
        </authorList>
    </citation>
    <scope>NUCLEOTIDE SEQUENCE</scope>
    <source>
        <strain evidence="1">MAH-26</strain>
    </source>
</reference>
<evidence type="ECO:0000313" key="2">
    <source>
        <dbReference type="Proteomes" id="UP000812270"/>
    </source>
</evidence>
<keyword evidence="2" id="KW-1185">Reference proteome</keyword>
<gene>
    <name evidence="1" type="ORF">KTO63_15420</name>
</gene>
<evidence type="ECO:0000313" key="1">
    <source>
        <dbReference type="EMBL" id="MBV4358553.1"/>
    </source>
</evidence>
<accession>A0A9E2S8N1</accession>
<organism evidence="1 2">
    <name type="scientific">Pinibacter aurantiacus</name>
    <dbReference type="NCBI Taxonomy" id="2851599"/>
    <lineage>
        <taxon>Bacteria</taxon>
        <taxon>Pseudomonadati</taxon>
        <taxon>Bacteroidota</taxon>
        <taxon>Chitinophagia</taxon>
        <taxon>Chitinophagales</taxon>
        <taxon>Chitinophagaceae</taxon>
        <taxon>Pinibacter</taxon>
    </lineage>
</organism>
<proteinExistence type="predicted"/>
<comment type="caution">
    <text evidence="1">The sequence shown here is derived from an EMBL/GenBank/DDBJ whole genome shotgun (WGS) entry which is preliminary data.</text>
</comment>